<evidence type="ECO:0000313" key="2">
    <source>
        <dbReference type="EMBL" id="CZR58644.1"/>
    </source>
</evidence>
<protein>
    <recommendedName>
        <fullName evidence="1">2EXR domain-containing protein</fullName>
    </recommendedName>
</protein>
<reference evidence="2 3" key="1">
    <citation type="submission" date="2016-03" db="EMBL/GenBank/DDBJ databases">
        <authorList>
            <person name="Ploux O."/>
        </authorList>
    </citation>
    <scope>NUCLEOTIDE SEQUENCE [LARGE SCALE GENOMIC DNA]</scope>
    <source>
        <strain evidence="2 3">UAMH 11012</strain>
    </source>
</reference>
<dbReference type="InterPro" id="IPR045518">
    <property type="entry name" value="2EXR"/>
</dbReference>
<organism evidence="2 3">
    <name type="scientific">Phialocephala subalpina</name>
    <dbReference type="NCBI Taxonomy" id="576137"/>
    <lineage>
        <taxon>Eukaryota</taxon>
        <taxon>Fungi</taxon>
        <taxon>Dikarya</taxon>
        <taxon>Ascomycota</taxon>
        <taxon>Pezizomycotina</taxon>
        <taxon>Leotiomycetes</taxon>
        <taxon>Helotiales</taxon>
        <taxon>Mollisiaceae</taxon>
        <taxon>Phialocephala</taxon>
        <taxon>Phialocephala fortinii species complex</taxon>
    </lineage>
</organism>
<dbReference type="Proteomes" id="UP000184330">
    <property type="component" value="Unassembled WGS sequence"/>
</dbReference>
<evidence type="ECO:0000259" key="1">
    <source>
        <dbReference type="Pfam" id="PF20150"/>
    </source>
</evidence>
<dbReference type="EMBL" id="FJOG01000012">
    <property type="protein sequence ID" value="CZR58644.1"/>
    <property type="molecule type" value="Genomic_DNA"/>
</dbReference>
<dbReference type="AlphaFoldDB" id="A0A1L7X0U3"/>
<proteinExistence type="predicted"/>
<accession>A0A1L7X0U3</accession>
<dbReference type="Pfam" id="PF20150">
    <property type="entry name" value="2EXR"/>
    <property type="match status" value="1"/>
</dbReference>
<evidence type="ECO:0000313" key="3">
    <source>
        <dbReference type="Proteomes" id="UP000184330"/>
    </source>
</evidence>
<name>A0A1L7X0U3_9HELO</name>
<dbReference type="PANTHER" id="PTHR35910:SF6">
    <property type="entry name" value="2EXR DOMAIN-CONTAINING PROTEIN"/>
    <property type="match status" value="1"/>
</dbReference>
<feature type="domain" description="2EXR" evidence="1">
    <location>
        <begin position="29"/>
        <end position="68"/>
    </location>
</feature>
<sequence>MPTESGVFEMAAATKDSTPLSPQAPLTAFTLFPKLPVEIRLMIWKLSLPGPRIVHLKQKRLKEPAGEWWERVRSDVAMWPCDKPFEQDGLAPWEKDDWDAKFGWEYHGDDVFDDLAEVERLDKETEEEEDAFKKRWELPDDRKRKHILETLARRKEQIRRVRGGETRVDVLRELMRNYPSEVFEASPEDEYDYLDLEGVTNRDSEYGIDDDSDAGSQHDSMFGDGDDRPKQLWGFSTEFPGDPIPTLLLACRESRGVVLESYQPLFSSPGAMPEIYFDHFRDTLFIDHETFLQTCRDWLQETCFPVTELREMAIRDVSPLPIISEVTDICEHLTYGPRTRNGQRYVDLKRTETCQDGKSFDEDSEPNGTFYMKGLRIDRSFIDWDNIIDRHIFSSCMCREEQLWNLWDEWEDANPNSTRPKIRFDWADLIPAADERLLLHHAAILEKQHNQGQ</sequence>
<keyword evidence="3" id="KW-1185">Reference proteome</keyword>
<gene>
    <name evidence="2" type="ORF">PAC_08536</name>
</gene>
<dbReference type="PANTHER" id="PTHR35910">
    <property type="entry name" value="2EXR DOMAIN-CONTAINING PROTEIN"/>
    <property type="match status" value="1"/>
</dbReference>
<dbReference type="OrthoDB" id="3485386at2759"/>